<dbReference type="Proteomes" id="UP000031890">
    <property type="component" value="Chromosome"/>
</dbReference>
<dbReference type="AlphaFoldDB" id="A0A0B6F3H4"/>
<feature type="transmembrane region" description="Helical" evidence="1">
    <location>
        <begin position="9"/>
        <end position="26"/>
    </location>
</feature>
<gene>
    <name evidence="2" type="ORF">CSING_07365</name>
</gene>
<organism evidence="2 3">
    <name type="scientific">Corynebacterium singulare</name>
    <dbReference type="NCBI Taxonomy" id="161899"/>
    <lineage>
        <taxon>Bacteria</taxon>
        <taxon>Bacillati</taxon>
        <taxon>Actinomycetota</taxon>
        <taxon>Actinomycetes</taxon>
        <taxon>Mycobacteriales</taxon>
        <taxon>Corynebacteriaceae</taxon>
        <taxon>Corynebacterium</taxon>
    </lineage>
</organism>
<reference evidence="2 3" key="1">
    <citation type="journal article" date="2015" name="Genome Announc.">
        <title>Complete Genome Sequence and Annotation of Corynebacterium singulare DSM 44357, Isolated from a Human Semen Specimen.</title>
        <authorList>
            <person name="Merten M."/>
            <person name="Brinkrolf K."/>
            <person name="Albersmeier A."/>
            <person name="Kutter Y."/>
            <person name="Ruckert C."/>
            <person name="Tauch A."/>
        </authorList>
    </citation>
    <scope>NUCLEOTIDE SEQUENCE [LARGE SCALE GENOMIC DNA]</scope>
    <source>
        <strain evidence="2">IBS B52218</strain>
    </source>
</reference>
<evidence type="ECO:0000313" key="3">
    <source>
        <dbReference type="Proteomes" id="UP000031890"/>
    </source>
</evidence>
<evidence type="ECO:0000313" key="2">
    <source>
        <dbReference type="EMBL" id="AJI79000.1"/>
    </source>
</evidence>
<dbReference type="OrthoDB" id="4420787at2"/>
<dbReference type="HOGENOM" id="CLU_097457_0_0_11"/>
<name>A0A0B6F3H4_9CORY</name>
<dbReference type="STRING" id="161899.CSING_07365"/>
<evidence type="ECO:0000256" key="1">
    <source>
        <dbReference type="SAM" id="Phobius"/>
    </source>
</evidence>
<dbReference type="KEGG" id="csx:CSING_07365"/>
<dbReference type="RefSeq" id="WP_042530984.1">
    <property type="nucleotide sequence ID" value="NZ_CP010827.1"/>
</dbReference>
<keyword evidence="1" id="KW-0812">Transmembrane</keyword>
<protein>
    <submittedName>
        <fullName evidence="2">Uncharacterized protein</fullName>
    </submittedName>
</protein>
<proteinExistence type="predicted"/>
<keyword evidence="1" id="KW-1133">Transmembrane helix</keyword>
<sequence>MNAVNSRKVVVGCVVTALVVILHVLTGGGLGFLWPVVAVCAGAAAGLVTPPKQEKVLEAPKAGPGQLVSTLEGIRYNLRRRKVPGPVQHAWDSFDESALWVLNNWHRLDDAPHQQALVRDMIQEHSDELVKSYLEVTDLKNPVAVQEMSESLGILGREMDEIREAIAQNSVRNLRNHSMALKLEYDGTLPSIESKEV</sequence>
<accession>A0A0B6F3H4</accession>
<dbReference type="EMBL" id="CP010827">
    <property type="protein sequence ID" value="AJI79000.1"/>
    <property type="molecule type" value="Genomic_DNA"/>
</dbReference>
<keyword evidence="1" id="KW-0472">Membrane</keyword>